<feature type="compositionally biased region" description="Pro residues" evidence="3">
    <location>
        <begin position="337"/>
        <end position="356"/>
    </location>
</feature>
<dbReference type="Pfam" id="PF00196">
    <property type="entry name" value="GerE"/>
    <property type="match status" value="1"/>
</dbReference>
<dbReference type="GO" id="GO:0003677">
    <property type="term" value="F:DNA binding"/>
    <property type="evidence" value="ECO:0007669"/>
    <property type="project" value="InterPro"/>
</dbReference>
<keyword evidence="2" id="KW-0067">ATP-binding</keyword>
<dbReference type="PANTHER" id="PTHR16305:SF28">
    <property type="entry name" value="GUANYLATE CYCLASE DOMAIN-CONTAINING PROTEIN"/>
    <property type="match status" value="1"/>
</dbReference>
<dbReference type="SMART" id="SM00382">
    <property type="entry name" value="AAA"/>
    <property type="match status" value="1"/>
</dbReference>
<organism evidence="5 6">
    <name type="scientific">Streptomyces carminius</name>
    <dbReference type="NCBI Taxonomy" id="2665496"/>
    <lineage>
        <taxon>Bacteria</taxon>
        <taxon>Bacillati</taxon>
        <taxon>Actinomycetota</taxon>
        <taxon>Actinomycetes</taxon>
        <taxon>Kitasatosporales</taxon>
        <taxon>Streptomycetaceae</taxon>
        <taxon>Streptomyces</taxon>
    </lineage>
</organism>
<dbReference type="InterPro" id="IPR003593">
    <property type="entry name" value="AAA+_ATPase"/>
</dbReference>
<dbReference type="GO" id="GO:0005524">
    <property type="term" value="F:ATP binding"/>
    <property type="evidence" value="ECO:0007669"/>
    <property type="project" value="UniProtKB-KW"/>
</dbReference>
<dbReference type="SMART" id="SM00421">
    <property type="entry name" value="HTH_LUXR"/>
    <property type="match status" value="1"/>
</dbReference>
<dbReference type="SUPFAM" id="SSF48452">
    <property type="entry name" value="TPR-like"/>
    <property type="match status" value="1"/>
</dbReference>
<dbReference type="Gene3D" id="1.10.10.10">
    <property type="entry name" value="Winged helix-like DNA-binding domain superfamily/Winged helix DNA-binding domain"/>
    <property type="match status" value="1"/>
</dbReference>
<dbReference type="SUPFAM" id="SSF46894">
    <property type="entry name" value="C-terminal effector domain of the bipartite response regulators"/>
    <property type="match status" value="1"/>
</dbReference>
<dbReference type="CDD" id="cd06170">
    <property type="entry name" value="LuxR_C_like"/>
    <property type="match status" value="1"/>
</dbReference>
<evidence type="ECO:0000256" key="2">
    <source>
        <dbReference type="ARBA" id="ARBA00022840"/>
    </source>
</evidence>
<dbReference type="InterPro" id="IPR016032">
    <property type="entry name" value="Sig_transdc_resp-reg_C-effctor"/>
</dbReference>
<evidence type="ECO:0000313" key="5">
    <source>
        <dbReference type="EMBL" id="PJE95979.1"/>
    </source>
</evidence>
<dbReference type="AlphaFoldDB" id="A0A2M8LVP1"/>
<dbReference type="InterPro" id="IPR011990">
    <property type="entry name" value="TPR-like_helical_dom_sf"/>
</dbReference>
<evidence type="ECO:0000256" key="1">
    <source>
        <dbReference type="ARBA" id="ARBA00022741"/>
    </source>
</evidence>
<dbReference type="InterPro" id="IPR041664">
    <property type="entry name" value="AAA_16"/>
</dbReference>
<proteinExistence type="predicted"/>
<dbReference type="PROSITE" id="PS50043">
    <property type="entry name" value="HTH_LUXR_2"/>
    <property type="match status" value="1"/>
</dbReference>
<evidence type="ECO:0000259" key="4">
    <source>
        <dbReference type="PROSITE" id="PS50043"/>
    </source>
</evidence>
<comment type="caution">
    <text evidence="5">The sequence shown here is derived from an EMBL/GenBank/DDBJ whole genome shotgun (WGS) entry which is preliminary data.</text>
</comment>
<keyword evidence="1" id="KW-0547">Nucleotide-binding</keyword>
<dbReference type="SUPFAM" id="SSF52540">
    <property type="entry name" value="P-loop containing nucleoside triphosphate hydrolases"/>
    <property type="match status" value="1"/>
</dbReference>
<keyword evidence="6" id="KW-1185">Reference proteome</keyword>
<dbReference type="GO" id="GO:0005737">
    <property type="term" value="C:cytoplasm"/>
    <property type="evidence" value="ECO:0007669"/>
    <property type="project" value="TreeGrafter"/>
</dbReference>
<dbReference type="Proteomes" id="UP000230407">
    <property type="component" value="Unassembled WGS sequence"/>
</dbReference>
<feature type="region of interest" description="Disordered" evidence="3">
    <location>
        <begin position="327"/>
        <end position="364"/>
    </location>
</feature>
<dbReference type="InterPro" id="IPR027417">
    <property type="entry name" value="P-loop_NTPase"/>
</dbReference>
<dbReference type="PANTHER" id="PTHR16305">
    <property type="entry name" value="TESTICULAR SOLUBLE ADENYLYL CYCLASE"/>
    <property type="match status" value="1"/>
</dbReference>
<dbReference type="GO" id="GO:0004016">
    <property type="term" value="F:adenylate cyclase activity"/>
    <property type="evidence" value="ECO:0007669"/>
    <property type="project" value="TreeGrafter"/>
</dbReference>
<dbReference type="Gene3D" id="1.25.40.10">
    <property type="entry name" value="Tetratricopeptide repeat domain"/>
    <property type="match status" value="2"/>
</dbReference>
<evidence type="ECO:0000256" key="3">
    <source>
        <dbReference type="SAM" id="MobiDB-lite"/>
    </source>
</evidence>
<dbReference type="EMBL" id="PGGW01000060">
    <property type="protein sequence ID" value="PJE95979.1"/>
    <property type="molecule type" value="Genomic_DNA"/>
</dbReference>
<dbReference type="GO" id="GO:0006355">
    <property type="term" value="P:regulation of DNA-templated transcription"/>
    <property type="evidence" value="ECO:0007669"/>
    <property type="project" value="InterPro"/>
</dbReference>
<sequence>MNPLAGRDRILSSLGSHLDTTARGSGGCVVFEGPFGMGKTQLLQAATLEAAERGLTAVAGRAGGADQPIPIHLLINFLRRALPGTAGLDDLVRPDGNPFRLVDRVGELVENATRRHPLVIVLDDAHRIDDVSALALRELVRALASSPVLWLLARRPVSSSVLAQHALDWLTDHAAVRLHVGALDDESVAELCTGVLGAKPDSSVLRWAARCEGNPWLVKNLFHALMKAGQVVVLDGTASVLTDCVPAGVRAAVGKLLDGMSPGVRRLLEHSGRSGRPFTVEQAADPLGEPAADLSAPAEEAVQVGLLRREGTELAFVHDVIAEALRHPAFPDGGPDRPGPVPPAAAPATPPQPQPRSPGHRDDPMAARAVSALARHCDDAPEALAHVLRLLVAVGRDAEASRLLDAAVPPGPDTAAGTQLVLELGQGLRDADCHGLAAELLCRAPARQDIGEPDRAELGRAVAETAERARGGPGAVAAPWRGRPEVPSRPDPYERPLWTWLVRALVAVDRSDEATAVLTAVREEADRLGGSWHASLWHGHRAELLMAAGRLDEARAEAESALRTAQRSAPDHSVPARLVLARVSMHCDDTATASEQLRTAERLVSGDTAADRARLDWALAQFHAAGGRPAMMVRTLVDAEVRTSPDPLLFSEAPTAAAALIRQARQAGLGAEAEQAAAFARHVAERNPGSQSLRGGAEHAKGVLCGDTTALHRAADLYRRAGRPLAAGNALEDAARAEQGTEDRSRAVRLLESALDLYQDCGATRDTARVQKKLRRLGVHHMRRLGAGRPKSGWESLTSAELRVVRAIVDGRTNREAASTLFLSPHTVDSHLRRVFSKLDINSRVELTKHFFAHEAPSPVPAEARGPGSAG</sequence>
<dbReference type="Pfam" id="PF13191">
    <property type="entry name" value="AAA_16"/>
    <property type="match status" value="1"/>
</dbReference>
<dbReference type="RefSeq" id="WP_100203165.1">
    <property type="nucleotide sequence ID" value="NZ_PGGW01000060.1"/>
</dbReference>
<dbReference type="InterPro" id="IPR000792">
    <property type="entry name" value="Tscrpt_reg_LuxR_C"/>
</dbReference>
<gene>
    <name evidence="5" type="ORF">CUT44_19430</name>
</gene>
<evidence type="ECO:0000313" key="6">
    <source>
        <dbReference type="Proteomes" id="UP000230407"/>
    </source>
</evidence>
<name>A0A2M8LVP1_9ACTN</name>
<reference evidence="5 6" key="1">
    <citation type="submission" date="2017-11" db="EMBL/GenBank/DDBJ databases">
        <title>Streptomyces carmine sp. nov., a novel actinomycete isolated from Sophora alopecuroides in Xinjiang, China.</title>
        <authorList>
            <person name="Wang Y."/>
            <person name="Luo X."/>
            <person name="Wan C."/>
            <person name="Zhang L."/>
        </authorList>
    </citation>
    <scope>NUCLEOTIDE SEQUENCE [LARGE SCALE GENOMIC DNA]</scope>
    <source>
        <strain evidence="5 6">TRM SA0054</strain>
    </source>
</reference>
<feature type="region of interest" description="Disordered" evidence="3">
    <location>
        <begin position="465"/>
        <end position="489"/>
    </location>
</feature>
<accession>A0A2M8LVP1</accession>
<protein>
    <submittedName>
        <fullName evidence="5">Helix-turn-helix transcriptional regulator</fullName>
    </submittedName>
</protein>
<feature type="domain" description="HTH luxR-type" evidence="4">
    <location>
        <begin position="790"/>
        <end position="855"/>
    </location>
</feature>
<dbReference type="InterPro" id="IPR036388">
    <property type="entry name" value="WH-like_DNA-bd_sf"/>
</dbReference>
<dbReference type="PRINTS" id="PR00038">
    <property type="entry name" value="HTHLUXR"/>
</dbReference>